<evidence type="ECO:0000256" key="2">
    <source>
        <dbReference type="PROSITE-ProRule" id="PRU00335"/>
    </source>
</evidence>
<dbReference type="InterPro" id="IPR009057">
    <property type="entry name" value="Homeodomain-like_sf"/>
</dbReference>
<evidence type="ECO:0000256" key="1">
    <source>
        <dbReference type="ARBA" id="ARBA00023125"/>
    </source>
</evidence>
<reference evidence="4 5" key="1">
    <citation type="submission" date="2016-10" db="EMBL/GenBank/DDBJ databases">
        <authorList>
            <person name="de Groot N.N."/>
        </authorList>
    </citation>
    <scope>NUCLEOTIDE SEQUENCE [LARGE SCALE GENOMIC DNA]</scope>
    <source>
        <strain evidence="4 5">CGMCC 1.11147</strain>
    </source>
</reference>
<protein>
    <submittedName>
        <fullName evidence="4">Transcriptional regulator, TetR family</fullName>
    </submittedName>
</protein>
<dbReference type="Gene3D" id="1.10.357.10">
    <property type="entry name" value="Tetracycline Repressor, domain 2"/>
    <property type="match status" value="1"/>
</dbReference>
<dbReference type="AlphaFoldDB" id="A0A1G9ZY61"/>
<feature type="domain" description="HTH tetR-type" evidence="3">
    <location>
        <begin position="36"/>
        <end position="96"/>
    </location>
</feature>
<dbReference type="Proteomes" id="UP000199004">
    <property type="component" value="Unassembled WGS sequence"/>
</dbReference>
<evidence type="ECO:0000259" key="3">
    <source>
        <dbReference type="PROSITE" id="PS50977"/>
    </source>
</evidence>
<dbReference type="OrthoDB" id="5242485at2"/>
<dbReference type="PROSITE" id="PS50977">
    <property type="entry name" value="HTH_TETR_2"/>
    <property type="match status" value="1"/>
</dbReference>
<dbReference type="SUPFAM" id="SSF46689">
    <property type="entry name" value="Homeodomain-like"/>
    <property type="match status" value="1"/>
</dbReference>
<keyword evidence="5" id="KW-1185">Reference proteome</keyword>
<evidence type="ECO:0000313" key="4">
    <source>
        <dbReference type="EMBL" id="SDN25633.1"/>
    </source>
</evidence>
<feature type="DNA-binding region" description="H-T-H motif" evidence="2">
    <location>
        <begin position="59"/>
        <end position="78"/>
    </location>
</feature>
<dbReference type="InterPro" id="IPR001647">
    <property type="entry name" value="HTH_TetR"/>
</dbReference>
<evidence type="ECO:0000313" key="5">
    <source>
        <dbReference type="Proteomes" id="UP000199004"/>
    </source>
</evidence>
<keyword evidence="1 2" id="KW-0238">DNA-binding</keyword>
<sequence length="226" mass="24730">MSAAEAIRPIADGVFFRVPRSLPRGKNALGRNEVVRIQRERTLIAVTELLAARGPHDFGPKDICSRAGLSLSSFYSSFATKEECVFEAYDRFIGHLLTSLAVIDGAGRPWGEYVRMVLDAYLGALSADPVVAMAFQVEMDAMGPGARRRRREALSGVAKLLFDKHVEWDPGARDRFPFEAYLSGVYGIRQLAADALEAGDRERLESLAPLAADWVSTMFGAGPDHA</sequence>
<name>A0A1G9ZY61_9ACTN</name>
<dbReference type="RefSeq" id="WP_091023969.1">
    <property type="nucleotide sequence ID" value="NZ_BKAE01000019.1"/>
</dbReference>
<organism evidence="4 5">
    <name type="scientific">Nocardioides szechwanensis</name>
    <dbReference type="NCBI Taxonomy" id="1005944"/>
    <lineage>
        <taxon>Bacteria</taxon>
        <taxon>Bacillati</taxon>
        <taxon>Actinomycetota</taxon>
        <taxon>Actinomycetes</taxon>
        <taxon>Propionibacteriales</taxon>
        <taxon>Nocardioidaceae</taxon>
        <taxon>Nocardioides</taxon>
    </lineage>
</organism>
<dbReference type="GO" id="GO:0003677">
    <property type="term" value="F:DNA binding"/>
    <property type="evidence" value="ECO:0007669"/>
    <property type="project" value="UniProtKB-UniRule"/>
</dbReference>
<accession>A0A1G9ZY61</accession>
<gene>
    <name evidence="4" type="ORF">SAMN05192576_1862</name>
</gene>
<dbReference type="Pfam" id="PF00440">
    <property type="entry name" value="TetR_N"/>
    <property type="match status" value="1"/>
</dbReference>
<proteinExistence type="predicted"/>
<dbReference type="STRING" id="1005944.SAMN05192576_1862"/>
<dbReference type="EMBL" id="FNIC01000002">
    <property type="protein sequence ID" value="SDN25633.1"/>
    <property type="molecule type" value="Genomic_DNA"/>
</dbReference>